<gene>
    <name evidence="4" type="ORF">DILT_LOCUS16886</name>
</gene>
<accession>A0A3P7N0T3</accession>
<dbReference type="OrthoDB" id="10256089at2759"/>
<keyword evidence="1" id="KW-0344">Guanine-nucleotide releasing factor</keyword>
<dbReference type="GO" id="GO:0005737">
    <property type="term" value="C:cytoplasm"/>
    <property type="evidence" value="ECO:0007669"/>
    <property type="project" value="TreeGrafter"/>
</dbReference>
<dbReference type="InterPro" id="IPR051336">
    <property type="entry name" value="RhoGEF_Guanine_NuclExch_SF"/>
</dbReference>
<sequence>MDSLLAFREQPLLELCNSEESYVQRLQFVCDTYIRIKLKILLHSQPDAIPELFLSSCSRMRSMYMKYCENHLKAIALVAQHKTYFEELRMYFFDRDDILSHLMQPIQRVTRYQLPMVQALKITERANSPSREIWREAVTLLKDIPNDVQMIMEVSKVVSRRVTRARRRNQNTTGAIDGTPQPP</sequence>
<dbReference type="Pfam" id="PF00621">
    <property type="entry name" value="RhoGEF"/>
    <property type="match status" value="1"/>
</dbReference>
<dbReference type="SUPFAM" id="SSF48065">
    <property type="entry name" value="DBL homology domain (DH-domain)"/>
    <property type="match status" value="1"/>
</dbReference>
<dbReference type="GO" id="GO:0005085">
    <property type="term" value="F:guanyl-nucleotide exchange factor activity"/>
    <property type="evidence" value="ECO:0007669"/>
    <property type="project" value="UniProtKB-KW"/>
</dbReference>
<evidence type="ECO:0000256" key="2">
    <source>
        <dbReference type="SAM" id="MobiDB-lite"/>
    </source>
</evidence>
<evidence type="ECO:0000256" key="1">
    <source>
        <dbReference type="ARBA" id="ARBA00022658"/>
    </source>
</evidence>
<dbReference type="PROSITE" id="PS50010">
    <property type="entry name" value="DH_2"/>
    <property type="match status" value="1"/>
</dbReference>
<dbReference type="PANTHER" id="PTHR22826:SF106">
    <property type="entry name" value="TRIO, ISOFORM A"/>
    <property type="match status" value="1"/>
</dbReference>
<dbReference type="GO" id="GO:0019898">
    <property type="term" value="C:extrinsic component of membrane"/>
    <property type="evidence" value="ECO:0007669"/>
    <property type="project" value="TreeGrafter"/>
</dbReference>
<dbReference type="Proteomes" id="UP000281553">
    <property type="component" value="Unassembled WGS sequence"/>
</dbReference>
<proteinExistence type="predicted"/>
<organism evidence="4 5">
    <name type="scientific">Dibothriocephalus latus</name>
    <name type="common">Fish tapeworm</name>
    <name type="synonym">Diphyllobothrium latum</name>
    <dbReference type="NCBI Taxonomy" id="60516"/>
    <lineage>
        <taxon>Eukaryota</taxon>
        <taxon>Metazoa</taxon>
        <taxon>Spiralia</taxon>
        <taxon>Lophotrochozoa</taxon>
        <taxon>Platyhelminthes</taxon>
        <taxon>Cestoda</taxon>
        <taxon>Eucestoda</taxon>
        <taxon>Diphyllobothriidea</taxon>
        <taxon>Diphyllobothriidae</taxon>
        <taxon>Dibothriocephalus</taxon>
    </lineage>
</organism>
<dbReference type="Gene3D" id="1.20.900.10">
    <property type="entry name" value="Dbl homology (DH) domain"/>
    <property type="match status" value="1"/>
</dbReference>
<reference evidence="4 5" key="1">
    <citation type="submission" date="2018-11" db="EMBL/GenBank/DDBJ databases">
        <authorList>
            <consortium name="Pathogen Informatics"/>
        </authorList>
    </citation>
    <scope>NUCLEOTIDE SEQUENCE [LARGE SCALE GENOMIC DNA]</scope>
</reference>
<keyword evidence="5" id="KW-1185">Reference proteome</keyword>
<dbReference type="InterPro" id="IPR035899">
    <property type="entry name" value="DBL_dom_sf"/>
</dbReference>
<evidence type="ECO:0000313" key="5">
    <source>
        <dbReference type="Proteomes" id="UP000281553"/>
    </source>
</evidence>
<dbReference type="AlphaFoldDB" id="A0A3P7N0T3"/>
<dbReference type="GO" id="GO:0007411">
    <property type="term" value="P:axon guidance"/>
    <property type="evidence" value="ECO:0007669"/>
    <property type="project" value="TreeGrafter"/>
</dbReference>
<dbReference type="PANTHER" id="PTHR22826">
    <property type="entry name" value="RHO GUANINE EXCHANGE FACTOR-RELATED"/>
    <property type="match status" value="1"/>
</dbReference>
<name>A0A3P7N0T3_DIBLA</name>
<dbReference type="EMBL" id="UYRU01087827">
    <property type="protein sequence ID" value="VDN35854.1"/>
    <property type="molecule type" value="Genomic_DNA"/>
</dbReference>
<evidence type="ECO:0000259" key="3">
    <source>
        <dbReference type="PROSITE" id="PS50010"/>
    </source>
</evidence>
<protein>
    <recommendedName>
        <fullName evidence="3">DH domain-containing protein</fullName>
    </recommendedName>
</protein>
<dbReference type="InterPro" id="IPR000219">
    <property type="entry name" value="DH_dom"/>
</dbReference>
<feature type="region of interest" description="Disordered" evidence="2">
    <location>
        <begin position="163"/>
        <end position="183"/>
    </location>
</feature>
<evidence type="ECO:0000313" key="4">
    <source>
        <dbReference type="EMBL" id="VDN35854.1"/>
    </source>
</evidence>
<feature type="domain" description="DH" evidence="3">
    <location>
        <begin position="1"/>
        <end position="151"/>
    </location>
</feature>